<proteinExistence type="predicted"/>
<dbReference type="EMBL" id="PYDT01000009">
    <property type="protein sequence ID" value="THU51768.1"/>
    <property type="molecule type" value="Genomic_DNA"/>
</dbReference>
<comment type="caution">
    <text evidence="1">The sequence shown here is derived from an EMBL/GenBank/DDBJ whole genome shotgun (WGS) entry which is preliminary data.</text>
</comment>
<organism evidence="1 2">
    <name type="scientific">Musa balbisiana</name>
    <name type="common">Banana</name>
    <dbReference type="NCBI Taxonomy" id="52838"/>
    <lineage>
        <taxon>Eukaryota</taxon>
        <taxon>Viridiplantae</taxon>
        <taxon>Streptophyta</taxon>
        <taxon>Embryophyta</taxon>
        <taxon>Tracheophyta</taxon>
        <taxon>Spermatophyta</taxon>
        <taxon>Magnoliopsida</taxon>
        <taxon>Liliopsida</taxon>
        <taxon>Zingiberales</taxon>
        <taxon>Musaceae</taxon>
        <taxon>Musa</taxon>
    </lineage>
</organism>
<accession>A0A4S8ISR3</accession>
<dbReference type="Proteomes" id="UP000317650">
    <property type="component" value="Chromosome 6"/>
</dbReference>
<evidence type="ECO:0000313" key="2">
    <source>
        <dbReference type="Proteomes" id="UP000317650"/>
    </source>
</evidence>
<protein>
    <submittedName>
        <fullName evidence="1">Uncharacterized protein</fullName>
    </submittedName>
</protein>
<sequence>MLPENLLPYKIKDPRSASPPRKSGILPVNRFSFRASVTKLTKFLIPEGKDPEIWFRPSVIVLSWVERLAIEAGNAPLRLFIASLSSFSRLQLAKEETNSQSKASLASSLFLPRESCMRYGRLPRLAGIRPLKLLRLRSICRSNVALATDNGICPMNRLLAMSRK</sequence>
<name>A0A4S8ISR3_MUSBA</name>
<reference evidence="1 2" key="1">
    <citation type="journal article" date="2019" name="Nat. Plants">
        <title>Genome sequencing of Musa balbisiana reveals subgenome evolution and function divergence in polyploid bananas.</title>
        <authorList>
            <person name="Yao X."/>
        </authorList>
    </citation>
    <scope>NUCLEOTIDE SEQUENCE [LARGE SCALE GENOMIC DNA]</scope>
    <source>
        <strain evidence="2">cv. DH-PKW</strain>
        <tissue evidence="1">Leaves</tissue>
    </source>
</reference>
<evidence type="ECO:0000313" key="1">
    <source>
        <dbReference type="EMBL" id="THU51768.1"/>
    </source>
</evidence>
<keyword evidence="2" id="KW-1185">Reference proteome</keyword>
<dbReference type="AlphaFoldDB" id="A0A4S8ISR3"/>
<gene>
    <name evidence="1" type="ORF">C4D60_Mb06t34510</name>
</gene>